<name>A0A822YM56_NELNU</name>
<keyword evidence="2" id="KW-1185">Reference proteome</keyword>
<protein>
    <submittedName>
        <fullName evidence="1">Uncharacterized protein</fullName>
    </submittedName>
</protein>
<dbReference type="EMBL" id="DUZY01000003">
    <property type="protein sequence ID" value="DAD30418.1"/>
    <property type="molecule type" value="Genomic_DNA"/>
</dbReference>
<accession>A0A822YM56</accession>
<reference evidence="1 2" key="1">
    <citation type="journal article" date="2020" name="Mol. Biol. Evol.">
        <title>Distinct Expression and Methylation Patterns for Genes with Different Fates following a Single Whole-Genome Duplication in Flowering Plants.</title>
        <authorList>
            <person name="Shi T."/>
            <person name="Rahmani R.S."/>
            <person name="Gugger P.F."/>
            <person name="Wang M."/>
            <person name="Li H."/>
            <person name="Zhang Y."/>
            <person name="Li Z."/>
            <person name="Wang Q."/>
            <person name="Van de Peer Y."/>
            <person name="Marchal K."/>
            <person name="Chen J."/>
        </authorList>
    </citation>
    <scope>NUCLEOTIDE SEQUENCE [LARGE SCALE GENOMIC DNA]</scope>
    <source>
        <tissue evidence="1">Leaf</tissue>
    </source>
</reference>
<dbReference type="AlphaFoldDB" id="A0A822YM56"/>
<evidence type="ECO:0000313" key="2">
    <source>
        <dbReference type="Proteomes" id="UP000607653"/>
    </source>
</evidence>
<evidence type="ECO:0000313" key="1">
    <source>
        <dbReference type="EMBL" id="DAD30418.1"/>
    </source>
</evidence>
<sequence>MAEGTGLATPSDGKLCILHSLERRNPR</sequence>
<comment type="caution">
    <text evidence="1">The sequence shown here is derived from an EMBL/GenBank/DDBJ whole genome shotgun (WGS) entry which is preliminary data.</text>
</comment>
<proteinExistence type="predicted"/>
<organism evidence="1 2">
    <name type="scientific">Nelumbo nucifera</name>
    <name type="common">Sacred lotus</name>
    <dbReference type="NCBI Taxonomy" id="4432"/>
    <lineage>
        <taxon>Eukaryota</taxon>
        <taxon>Viridiplantae</taxon>
        <taxon>Streptophyta</taxon>
        <taxon>Embryophyta</taxon>
        <taxon>Tracheophyta</taxon>
        <taxon>Spermatophyta</taxon>
        <taxon>Magnoliopsida</taxon>
        <taxon>Proteales</taxon>
        <taxon>Nelumbonaceae</taxon>
        <taxon>Nelumbo</taxon>
    </lineage>
</organism>
<dbReference type="Proteomes" id="UP000607653">
    <property type="component" value="Unassembled WGS sequence"/>
</dbReference>
<gene>
    <name evidence="1" type="ORF">HUJ06_009269</name>
</gene>